<dbReference type="PANTHER" id="PTHR45779">
    <property type="entry name" value="PEPTIDYLPROLYL ISOMERASE"/>
    <property type="match status" value="1"/>
</dbReference>
<keyword evidence="3 5" id="KW-0697">Rotamase</keyword>
<evidence type="ECO:0000256" key="2">
    <source>
        <dbReference type="ARBA" id="ARBA00013194"/>
    </source>
</evidence>
<dbReference type="Pfam" id="PF00254">
    <property type="entry name" value="FKBP_C"/>
    <property type="match status" value="1"/>
</dbReference>
<dbReference type="Gene3D" id="3.10.50.40">
    <property type="match status" value="1"/>
</dbReference>
<dbReference type="EMBL" id="JAZGQO010000018">
    <property type="protein sequence ID" value="KAK6167776.1"/>
    <property type="molecule type" value="Genomic_DNA"/>
</dbReference>
<evidence type="ECO:0000259" key="8">
    <source>
        <dbReference type="PROSITE" id="PS50059"/>
    </source>
</evidence>
<evidence type="ECO:0000256" key="7">
    <source>
        <dbReference type="SAM" id="SignalP"/>
    </source>
</evidence>
<keyword evidence="7" id="KW-0732">Signal</keyword>
<keyword evidence="4 5" id="KW-0413">Isomerase</keyword>
<evidence type="ECO:0000256" key="6">
    <source>
        <dbReference type="SAM" id="Phobius"/>
    </source>
</evidence>
<accession>A0AAN8G513</accession>
<dbReference type="Proteomes" id="UP001347796">
    <property type="component" value="Unassembled WGS sequence"/>
</dbReference>
<evidence type="ECO:0000313" key="10">
    <source>
        <dbReference type="Proteomes" id="UP001347796"/>
    </source>
</evidence>
<feature type="chain" id="PRO_5042961934" description="peptidylprolyl isomerase" evidence="7">
    <location>
        <begin position="16"/>
        <end position="174"/>
    </location>
</feature>
<keyword evidence="6" id="KW-0812">Transmembrane</keyword>
<dbReference type="SUPFAM" id="SSF54534">
    <property type="entry name" value="FKBP-like"/>
    <property type="match status" value="1"/>
</dbReference>
<proteinExistence type="predicted"/>
<dbReference type="PROSITE" id="PS50059">
    <property type="entry name" value="FKBP_PPIASE"/>
    <property type="match status" value="1"/>
</dbReference>
<dbReference type="InterPro" id="IPR001179">
    <property type="entry name" value="PPIase_FKBP_dom"/>
</dbReference>
<reference evidence="9 10" key="1">
    <citation type="submission" date="2024-01" db="EMBL/GenBank/DDBJ databases">
        <title>The genome of the rayed Mediterranean limpet Patella caerulea (Linnaeus, 1758).</title>
        <authorList>
            <person name="Anh-Thu Weber A."/>
            <person name="Halstead-Nussloch G."/>
        </authorList>
    </citation>
    <scope>NUCLEOTIDE SEQUENCE [LARGE SCALE GENOMIC DNA]</scope>
    <source>
        <strain evidence="9">AATW-2023a</strain>
        <tissue evidence="9">Whole specimen</tissue>
    </source>
</reference>
<evidence type="ECO:0000256" key="3">
    <source>
        <dbReference type="ARBA" id="ARBA00023110"/>
    </source>
</evidence>
<name>A0AAN8G513_PATCE</name>
<dbReference type="InterPro" id="IPR046357">
    <property type="entry name" value="PPIase_dom_sf"/>
</dbReference>
<evidence type="ECO:0000256" key="4">
    <source>
        <dbReference type="ARBA" id="ARBA00023235"/>
    </source>
</evidence>
<evidence type="ECO:0000256" key="5">
    <source>
        <dbReference type="PROSITE-ProRule" id="PRU00277"/>
    </source>
</evidence>
<keyword evidence="10" id="KW-1185">Reference proteome</keyword>
<gene>
    <name evidence="9" type="ORF">SNE40_021727</name>
</gene>
<feature type="signal peptide" evidence="7">
    <location>
        <begin position="1"/>
        <end position="15"/>
    </location>
</feature>
<organism evidence="9 10">
    <name type="scientific">Patella caerulea</name>
    <name type="common">Rayed Mediterranean limpet</name>
    <dbReference type="NCBI Taxonomy" id="87958"/>
    <lineage>
        <taxon>Eukaryota</taxon>
        <taxon>Metazoa</taxon>
        <taxon>Spiralia</taxon>
        <taxon>Lophotrochozoa</taxon>
        <taxon>Mollusca</taxon>
        <taxon>Gastropoda</taxon>
        <taxon>Patellogastropoda</taxon>
        <taxon>Patelloidea</taxon>
        <taxon>Patellidae</taxon>
        <taxon>Patella</taxon>
    </lineage>
</organism>
<dbReference type="GO" id="GO:0003755">
    <property type="term" value="F:peptidyl-prolyl cis-trans isomerase activity"/>
    <property type="evidence" value="ECO:0007669"/>
    <property type="project" value="UniProtKB-KW"/>
</dbReference>
<dbReference type="GO" id="GO:0005783">
    <property type="term" value="C:endoplasmic reticulum"/>
    <property type="evidence" value="ECO:0007669"/>
    <property type="project" value="TreeGrafter"/>
</dbReference>
<comment type="caution">
    <text evidence="9">The sequence shown here is derived from an EMBL/GenBank/DDBJ whole genome shotgun (WGS) entry which is preliminary data.</text>
</comment>
<evidence type="ECO:0000256" key="1">
    <source>
        <dbReference type="ARBA" id="ARBA00000971"/>
    </source>
</evidence>
<dbReference type="EC" id="5.2.1.8" evidence="2 5"/>
<dbReference type="PANTHER" id="PTHR45779:SF7">
    <property type="entry name" value="PEPTIDYLPROLYL ISOMERASE"/>
    <property type="match status" value="1"/>
</dbReference>
<keyword evidence="6" id="KW-1133">Transmembrane helix</keyword>
<dbReference type="FunFam" id="3.10.50.40:FF:000006">
    <property type="entry name" value="Peptidyl-prolyl cis-trans isomerase"/>
    <property type="match status" value="1"/>
</dbReference>
<comment type="catalytic activity">
    <reaction evidence="1 5">
        <text>[protein]-peptidylproline (omega=180) = [protein]-peptidylproline (omega=0)</text>
        <dbReference type="Rhea" id="RHEA:16237"/>
        <dbReference type="Rhea" id="RHEA-COMP:10747"/>
        <dbReference type="Rhea" id="RHEA-COMP:10748"/>
        <dbReference type="ChEBI" id="CHEBI:83833"/>
        <dbReference type="ChEBI" id="CHEBI:83834"/>
        <dbReference type="EC" id="5.2.1.8"/>
    </reaction>
</comment>
<evidence type="ECO:0000313" key="9">
    <source>
        <dbReference type="EMBL" id="KAK6167776.1"/>
    </source>
</evidence>
<dbReference type="InterPro" id="IPR044609">
    <property type="entry name" value="FKBP2/11"/>
</dbReference>
<feature type="transmembrane region" description="Helical" evidence="6">
    <location>
        <begin position="136"/>
        <end position="157"/>
    </location>
</feature>
<dbReference type="AlphaFoldDB" id="A0AAN8G513"/>
<protein>
    <recommendedName>
        <fullName evidence="2 5">peptidylprolyl isomerase</fullName>
        <ecNumber evidence="2 5">5.2.1.8</ecNumber>
    </recommendedName>
</protein>
<keyword evidence="6" id="KW-0472">Membrane</keyword>
<feature type="domain" description="PPIase FKBP-type" evidence="8">
    <location>
        <begin position="37"/>
        <end position="124"/>
    </location>
</feature>
<sequence length="174" mass="19663">MLLGLMSMCLVFCDAKRDLKIKVLRASEDCKTKAATSDRVVVHYTCRLIDGTVIRNTYDKQPDTFKIGSGEVIIGLEYGMVSMCVGEKRFIEVPSELAYGEEGKPPQIPSNATLLFEVELLEVKRSFLESILDRKLWFIIYIVAGVFLILLVVFKCLPNLPSQKKKIAKNKKKN</sequence>